<comment type="caution">
    <text evidence="2">The sequence shown here is derived from an EMBL/GenBank/DDBJ whole genome shotgun (WGS) entry which is preliminary data.</text>
</comment>
<evidence type="ECO:0000313" key="3">
    <source>
        <dbReference type="Proteomes" id="UP001322138"/>
    </source>
</evidence>
<feature type="region of interest" description="Disordered" evidence="1">
    <location>
        <begin position="185"/>
        <end position="215"/>
    </location>
</feature>
<organism evidence="2 3">
    <name type="scientific">Podospora bellae-mahoneyi</name>
    <dbReference type="NCBI Taxonomy" id="2093777"/>
    <lineage>
        <taxon>Eukaryota</taxon>
        <taxon>Fungi</taxon>
        <taxon>Dikarya</taxon>
        <taxon>Ascomycota</taxon>
        <taxon>Pezizomycotina</taxon>
        <taxon>Sordariomycetes</taxon>
        <taxon>Sordariomycetidae</taxon>
        <taxon>Sordariales</taxon>
        <taxon>Podosporaceae</taxon>
        <taxon>Podospora</taxon>
    </lineage>
</organism>
<evidence type="ECO:0000256" key="1">
    <source>
        <dbReference type="SAM" id="MobiDB-lite"/>
    </source>
</evidence>
<gene>
    <name evidence="2" type="ORF">QC761_0102890</name>
</gene>
<keyword evidence="3" id="KW-1185">Reference proteome</keyword>
<dbReference type="GeneID" id="87892526"/>
<dbReference type="RefSeq" id="XP_062727892.1">
    <property type="nucleotide sequence ID" value="XM_062873140.1"/>
</dbReference>
<dbReference type="EMBL" id="JAFFGZ010000009">
    <property type="protein sequence ID" value="KAK4638916.1"/>
    <property type="molecule type" value="Genomic_DNA"/>
</dbReference>
<proteinExistence type="predicted"/>
<protein>
    <submittedName>
        <fullName evidence="2">Uncharacterized protein</fullName>
    </submittedName>
</protein>
<sequence length="215" mass="23933">MSETALTYDATMFSSPLTATSRPPVQTPSVSAGNLLRETSSPKCDWIFLPQPVYIVKHEALEGFTRLDERLAKSREMTTKPEDAVESVPVKDFGVHQGQGNKGLGECYCWLGTPKRTPGALGRKPSELKKPQAGHGGYQQEYLWLPAVVVPEWKRLDGDMTVEHRMQKNHEEPKGIDSFLTVRVEDDADTTQPSCEVENGQRRDTPTSHPVFGHS</sequence>
<accession>A0ABR0F5Q2</accession>
<reference evidence="2 3" key="1">
    <citation type="journal article" date="2023" name="bioRxiv">
        <title>High-quality genome assemblies of four members of thePodospora anserinaspecies complex.</title>
        <authorList>
            <person name="Ament-Velasquez S.L."/>
            <person name="Vogan A.A."/>
            <person name="Wallerman O."/>
            <person name="Hartmann F."/>
            <person name="Gautier V."/>
            <person name="Silar P."/>
            <person name="Giraud T."/>
            <person name="Johannesson H."/>
        </authorList>
    </citation>
    <scope>NUCLEOTIDE SEQUENCE [LARGE SCALE GENOMIC DNA]</scope>
    <source>
        <strain evidence="2 3">CBS 112042</strain>
    </source>
</reference>
<evidence type="ECO:0000313" key="2">
    <source>
        <dbReference type="EMBL" id="KAK4638916.1"/>
    </source>
</evidence>
<dbReference type="Proteomes" id="UP001322138">
    <property type="component" value="Unassembled WGS sequence"/>
</dbReference>
<name>A0ABR0F5Q2_9PEZI</name>